<feature type="domain" description="Methyltransferase" evidence="1">
    <location>
        <begin position="38"/>
        <end position="133"/>
    </location>
</feature>
<keyword evidence="2" id="KW-0808">Transferase</keyword>
<evidence type="ECO:0000313" key="3">
    <source>
        <dbReference type="Proteomes" id="UP001501020"/>
    </source>
</evidence>
<dbReference type="GO" id="GO:0008168">
    <property type="term" value="F:methyltransferase activity"/>
    <property type="evidence" value="ECO:0007669"/>
    <property type="project" value="UniProtKB-KW"/>
</dbReference>
<evidence type="ECO:0000313" key="2">
    <source>
        <dbReference type="EMBL" id="GAA2135738.1"/>
    </source>
</evidence>
<dbReference type="SUPFAM" id="SSF53335">
    <property type="entry name" value="S-adenosyl-L-methionine-dependent methyltransferases"/>
    <property type="match status" value="1"/>
</dbReference>
<dbReference type="CDD" id="cd02440">
    <property type="entry name" value="AdoMet_MTases"/>
    <property type="match status" value="1"/>
</dbReference>
<comment type="caution">
    <text evidence="2">The sequence shown here is derived from an EMBL/GenBank/DDBJ whole genome shotgun (WGS) entry which is preliminary data.</text>
</comment>
<keyword evidence="3" id="KW-1185">Reference proteome</keyword>
<reference evidence="2 3" key="1">
    <citation type="journal article" date="2019" name="Int. J. Syst. Evol. Microbiol.">
        <title>The Global Catalogue of Microorganisms (GCM) 10K type strain sequencing project: providing services to taxonomists for standard genome sequencing and annotation.</title>
        <authorList>
            <consortium name="The Broad Institute Genomics Platform"/>
            <consortium name="The Broad Institute Genome Sequencing Center for Infectious Disease"/>
            <person name="Wu L."/>
            <person name="Ma J."/>
        </authorList>
    </citation>
    <scope>NUCLEOTIDE SEQUENCE [LARGE SCALE GENOMIC DNA]</scope>
    <source>
        <strain evidence="2 3">JCM 13850</strain>
    </source>
</reference>
<gene>
    <name evidence="2" type="ORF">GCM10009727_30190</name>
</gene>
<protein>
    <submittedName>
        <fullName evidence="2">Class I SAM-dependent methyltransferase</fullName>
    </submittedName>
</protein>
<name>A0ABN2Z2H9_9ACTN</name>
<dbReference type="EMBL" id="BAAAMR010000022">
    <property type="protein sequence ID" value="GAA2135738.1"/>
    <property type="molecule type" value="Genomic_DNA"/>
</dbReference>
<dbReference type="PANTHER" id="PTHR44068">
    <property type="entry name" value="ZGC:194242"/>
    <property type="match status" value="1"/>
</dbReference>
<dbReference type="Pfam" id="PF13649">
    <property type="entry name" value="Methyltransf_25"/>
    <property type="match status" value="1"/>
</dbReference>
<dbReference type="GO" id="GO:0032259">
    <property type="term" value="P:methylation"/>
    <property type="evidence" value="ECO:0007669"/>
    <property type="project" value="UniProtKB-KW"/>
</dbReference>
<accession>A0ABN2Z2H9</accession>
<sequence length="268" mass="29458">MRRSTGEHSLDPSGYDAELRRHNEVLRRICGVRLQDVVLDIGCGTGQTTREAARAAREGNALGVDVSAPAIERARESARAEGLRNVTFEVANAEVHRFPQERFDLAISRFGTMFFDDPAAAFANIGRALRPAGRLVMLVWQPHDRNEWAVEIRQSIAGFEGAASTGPDAFSLGDPATVRRILDAAGFTEITFTDVDESVYYGPDVDAALDWVRRFACTSEIVKRLDAADEARAVGRLRETLTAHLSDDGVWFGSRAWVVTARRGAPSR</sequence>
<evidence type="ECO:0000259" key="1">
    <source>
        <dbReference type="Pfam" id="PF13649"/>
    </source>
</evidence>
<dbReference type="PANTHER" id="PTHR44068:SF11">
    <property type="entry name" value="GERANYL DIPHOSPHATE 2-C-METHYLTRANSFERASE"/>
    <property type="match status" value="1"/>
</dbReference>
<dbReference type="InterPro" id="IPR029063">
    <property type="entry name" value="SAM-dependent_MTases_sf"/>
</dbReference>
<dbReference type="InterPro" id="IPR050447">
    <property type="entry name" value="Erg6_SMT_methyltransf"/>
</dbReference>
<dbReference type="InterPro" id="IPR041698">
    <property type="entry name" value="Methyltransf_25"/>
</dbReference>
<dbReference type="Gene3D" id="3.40.50.150">
    <property type="entry name" value="Vaccinia Virus protein VP39"/>
    <property type="match status" value="1"/>
</dbReference>
<dbReference type="Proteomes" id="UP001501020">
    <property type="component" value="Unassembled WGS sequence"/>
</dbReference>
<keyword evidence="2" id="KW-0489">Methyltransferase</keyword>
<proteinExistence type="predicted"/>
<organism evidence="2 3">
    <name type="scientific">Actinomadura napierensis</name>
    <dbReference type="NCBI Taxonomy" id="267854"/>
    <lineage>
        <taxon>Bacteria</taxon>
        <taxon>Bacillati</taxon>
        <taxon>Actinomycetota</taxon>
        <taxon>Actinomycetes</taxon>
        <taxon>Streptosporangiales</taxon>
        <taxon>Thermomonosporaceae</taxon>
        <taxon>Actinomadura</taxon>
    </lineage>
</organism>
<dbReference type="RefSeq" id="WP_344266741.1">
    <property type="nucleotide sequence ID" value="NZ_BAAAMR010000022.1"/>
</dbReference>